<keyword evidence="8" id="KW-0614">Plasmid</keyword>
<reference evidence="8 9" key="1">
    <citation type="submission" date="2015-11" db="EMBL/GenBank/DDBJ databases">
        <title>A Two-component Flavoprotein Monooxygenase System MeaXY Responsible for para-Hydroxylation of 2-Methyl-6-ethylaniline and 2,6-Diethylaniline in Sphingobium baderi DE-13.</title>
        <authorList>
            <person name="Cheng M."/>
            <person name="Meng Q."/>
            <person name="Yang Y."/>
            <person name="Chu C."/>
            <person name="Yan X."/>
            <person name="He J."/>
            <person name="Li S."/>
        </authorList>
    </citation>
    <scope>NUCLEOTIDE SEQUENCE [LARGE SCALE GENOMIC DNA]</scope>
    <source>
        <strain evidence="8 9">DE-13</strain>
        <plasmid evidence="9">Plasmid pDE2</plasmid>
    </source>
</reference>
<dbReference type="OrthoDB" id="9816422at2"/>
<feature type="domain" description="TraG P-loop" evidence="7">
    <location>
        <begin position="614"/>
        <end position="717"/>
    </location>
</feature>
<geneLocation type="plasmid" evidence="8 9">
    <name>pDE2</name>
</geneLocation>
<evidence type="ECO:0000256" key="5">
    <source>
        <dbReference type="ARBA" id="ARBA00023635"/>
    </source>
</evidence>
<dbReference type="PANTHER" id="PTHR30121:SF12">
    <property type="entry name" value="TYPE IV SECRETION SYSTEM PROTEIN CAGE"/>
    <property type="match status" value="1"/>
</dbReference>
<dbReference type="NCBIfam" id="TIGR00929">
    <property type="entry name" value="VirB4_CagE"/>
    <property type="match status" value="1"/>
</dbReference>
<dbReference type="InterPro" id="IPR004346">
    <property type="entry name" value="CagE_TrbE_VirB"/>
</dbReference>
<gene>
    <name evidence="8" type="ORF">ATN00_21565</name>
</gene>
<keyword evidence="2" id="KW-0547">Nucleotide-binding</keyword>
<evidence type="ECO:0000256" key="3">
    <source>
        <dbReference type="ARBA" id="ARBA00022840"/>
    </source>
</evidence>
<dbReference type="Pfam" id="PF03135">
    <property type="entry name" value="CagE_TrbE_VirB"/>
    <property type="match status" value="1"/>
</dbReference>
<keyword evidence="4" id="KW-0843">Virulence</keyword>
<dbReference type="GO" id="GO:0005524">
    <property type="term" value="F:ATP binding"/>
    <property type="evidence" value="ECO:0007669"/>
    <property type="project" value="UniProtKB-KW"/>
</dbReference>
<dbReference type="RefSeq" id="WP_017980859.1">
    <property type="nucleotide sequence ID" value="NZ_CP013266.1"/>
</dbReference>
<dbReference type="InterPro" id="IPR051162">
    <property type="entry name" value="T4SS_component"/>
</dbReference>
<sequence>MAKFTLKHKQVALREADDIKFIPYTRHVDDTIVALEDGSLMRMYRVDGRPFETSDIADLNTWHNKLNIAWRSIGDDRVALWTHLVRTATDPILEGEFHSDFARTLQERYAERLKEKVLYHNEFYVTIIVRPSNMAGDQVTRLFAKRQPGAEIDDRALAIMADKCRDFESLLADTSPTPLSLYEHNGNLFSQPMEVLHFILTGDRIRVPLLNGRLGQALYTSRVIFGREAAEIRLPDKSHWLGMFGVREYVATTRTGQFNSLLTLDFPFVLTQSFAPLVKSVASERFTKKYKQMVSSDDAGVSQAMELLDGVDDLMANRFVLGEHHLSIAVMDDDKRRLLDRLSIARSAAADTGMVMAREDVALEAAFWAQLPGNFKMRARPAVINSRNFAALSPFYTFPAGRKSGNHWGEAVTLLKTRAGSSFWFNFHRQDIGHTLIIGPTGAGKTVLQNFLQAQLEKTGAKQVFFDKDRGAEIFVRACGGTYLALRNGEPTGFAPLKGLSPTHENMAFLRQFIRVLVRREGRPLTVGEEKLIDDGLDAVMKLPAEKRSFHDLRELLSYSDAEGIGARLERWCSGGPLGWAFDGPVDEVSLAARFVGFDMTDFLENPEIRTPMMLYLFHRVDELLDGQRVVVDIDEFWKALQDDAFRAFAQDGLKTFRKRNAFMVFGTQSPADALRSPIAHSIIEQTATKILLPNSDAKKSDYCDGLGLTEAEYRLIREDLTPESRCFLVKQGHTSIVAKLDLGGMGDELSVLSGRAETLAVMEDAIARAGNDPAAWLPLFYAHERRS</sequence>
<dbReference type="InterPro" id="IPR043964">
    <property type="entry name" value="P-loop_TraG"/>
</dbReference>
<evidence type="ECO:0000259" key="6">
    <source>
        <dbReference type="Pfam" id="PF03135"/>
    </source>
</evidence>
<dbReference type="InterPro" id="IPR027417">
    <property type="entry name" value="P-loop_NTPase"/>
</dbReference>
<keyword evidence="3" id="KW-0067">ATP-binding</keyword>
<dbReference type="PANTHER" id="PTHR30121">
    <property type="entry name" value="UNCHARACTERIZED PROTEIN YJGR-RELATED"/>
    <property type="match status" value="1"/>
</dbReference>
<name>A0A0S3F617_9SPHN</name>
<feature type="domain" description="CagE TrbE VirB component of type IV transporter system central" evidence="6">
    <location>
        <begin position="179"/>
        <end position="380"/>
    </location>
</feature>
<comment type="similarity">
    <text evidence="1">Belongs to the TrbE/VirB4 family.</text>
</comment>
<dbReference type="Proteomes" id="UP000056968">
    <property type="component" value="Plasmid pDE2"/>
</dbReference>
<dbReference type="InterPro" id="IPR018145">
    <property type="entry name" value="CagE_TrbE_VirB_cntrl_dom"/>
</dbReference>
<evidence type="ECO:0000256" key="1">
    <source>
        <dbReference type="ARBA" id="ARBA00006512"/>
    </source>
</evidence>
<organism evidence="8 9">
    <name type="scientific">Sphingobium baderi</name>
    <dbReference type="NCBI Taxonomy" id="1332080"/>
    <lineage>
        <taxon>Bacteria</taxon>
        <taxon>Pseudomonadati</taxon>
        <taxon>Pseudomonadota</taxon>
        <taxon>Alphaproteobacteria</taxon>
        <taxon>Sphingomonadales</taxon>
        <taxon>Sphingomonadaceae</taxon>
        <taxon>Sphingobium</taxon>
    </lineage>
</organism>
<evidence type="ECO:0000313" key="9">
    <source>
        <dbReference type="Proteomes" id="UP000056968"/>
    </source>
</evidence>
<dbReference type="SUPFAM" id="SSF52540">
    <property type="entry name" value="P-loop containing nucleoside triphosphate hydrolases"/>
    <property type="match status" value="1"/>
</dbReference>
<dbReference type="EMBL" id="CP013266">
    <property type="protein sequence ID" value="ALR23081.1"/>
    <property type="molecule type" value="Genomic_DNA"/>
</dbReference>
<dbReference type="AlphaFoldDB" id="A0A0S3F617"/>
<proteinExistence type="inferred from homology"/>
<protein>
    <recommendedName>
        <fullName evidence="5">Type IV secretion system protein virB4</fullName>
    </recommendedName>
</protein>
<dbReference type="Gene3D" id="3.40.50.300">
    <property type="entry name" value="P-loop containing nucleotide triphosphate hydrolases"/>
    <property type="match status" value="2"/>
</dbReference>
<dbReference type="KEGG" id="sbd:ATN00_21565"/>
<evidence type="ECO:0000256" key="2">
    <source>
        <dbReference type="ARBA" id="ARBA00022741"/>
    </source>
</evidence>
<accession>A0A0S3F617</accession>
<keyword evidence="9" id="KW-1185">Reference proteome</keyword>
<evidence type="ECO:0000256" key="4">
    <source>
        <dbReference type="ARBA" id="ARBA00023026"/>
    </source>
</evidence>
<evidence type="ECO:0000259" key="7">
    <source>
        <dbReference type="Pfam" id="PF19044"/>
    </source>
</evidence>
<dbReference type="Pfam" id="PF19044">
    <property type="entry name" value="P-loop_TraG"/>
    <property type="match status" value="1"/>
</dbReference>
<evidence type="ECO:0000313" key="8">
    <source>
        <dbReference type="EMBL" id="ALR23081.1"/>
    </source>
</evidence>